<reference evidence="3 6" key="2">
    <citation type="journal article" date="2019" name="Emerg. Microbes Infect.">
        <title>Comprehensive subspecies identification of 175 nontuberculous mycobacteria species based on 7547 genomic profiles.</title>
        <authorList>
            <person name="Matsumoto Y."/>
            <person name="Kinjo T."/>
            <person name="Motooka D."/>
            <person name="Nabeya D."/>
            <person name="Jung N."/>
            <person name="Uechi K."/>
            <person name="Horii T."/>
            <person name="Iida T."/>
            <person name="Fujita J."/>
            <person name="Nakamura S."/>
        </authorList>
    </citation>
    <scope>NUCLEOTIDE SEQUENCE [LARGE SCALE GENOMIC DNA]</scope>
    <source>
        <strain evidence="3 6">JCM 16367</strain>
    </source>
</reference>
<dbReference type="PROSITE" id="PS51257">
    <property type="entry name" value="PROKAR_LIPOPROTEIN"/>
    <property type="match status" value="1"/>
</dbReference>
<dbReference type="AlphaFoldDB" id="A0A7I7PHY1"/>
<feature type="signal peptide" evidence="1">
    <location>
        <begin position="1"/>
        <end position="22"/>
    </location>
</feature>
<feature type="domain" description="DUF732" evidence="2">
    <location>
        <begin position="27"/>
        <end position="97"/>
    </location>
</feature>
<evidence type="ECO:0000256" key="1">
    <source>
        <dbReference type="SAM" id="SignalP"/>
    </source>
</evidence>
<dbReference type="KEGG" id="mnv:MNVI_34730"/>
<protein>
    <recommendedName>
        <fullName evidence="2">DUF732 domain-containing protein</fullName>
    </recommendedName>
</protein>
<reference evidence="3" key="3">
    <citation type="submission" date="2020-02" db="EMBL/GenBank/DDBJ databases">
        <authorList>
            <person name="Matsumoto Y."/>
            <person name="Motooka D."/>
            <person name="Nakamura S."/>
        </authorList>
    </citation>
    <scope>NUCLEOTIDE SEQUENCE</scope>
    <source>
        <strain evidence="3">JCM 16367</strain>
    </source>
</reference>
<organism evidence="3 6">
    <name type="scientific">Mycobacterium noviomagense</name>
    <dbReference type="NCBI Taxonomy" id="459858"/>
    <lineage>
        <taxon>Bacteria</taxon>
        <taxon>Bacillati</taxon>
        <taxon>Actinomycetota</taxon>
        <taxon>Actinomycetes</taxon>
        <taxon>Mycobacteriales</taxon>
        <taxon>Mycobacteriaceae</taxon>
        <taxon>Mycobacterium</taxon>
    </lineage>
</organism>
<evidence type="ECO:0000313" key="6">
    <source>
        <dbReference type="Proteomes" id="UP000466894"/>
    </source>
</evidence>
<dbReference type="RefSeq" id="WP_083086596.1">
    <property type="nucleotide sequence ID" value="NZ_AP022583.1"/>
</dbReference>
<evidence type="ECO:0000313" key="5">
    <source>
        <dbReference type="Proteomes" id="UP000192374"/>
    </source>
</evidence>
<dbReference type="EMBL" id="AP022583">
    <property type="protein sequence ID" value="BBY08155.1"/>
    <property type="molecule type" value="Genomic_DNA"/>
</dbReference>
<dbReference type="Pfam" id="PF05305">
    <property type="entry name" value="DUF732"/>
    <property type="match status" value="1"/>
</dbReference>
<dbReference type="Proteomes" id="UP000466894">
    <property type="component" value="Chromosome"/>
</dbReference>
<dbReference type="Proteomes" id="UP000192374">
    <property type="component" value="Unassembled WGS sequence"/>
</dbReference>
<keyword evidence="1" id="KW-0732">Signal</keyword>
<evidence type="ECO:0000313" key="3">
    <source>
        <dbReference type="EMBL" id="BBY08155.1"/>
    </source>
</evidence>
<proteinExistence type="predicted"/>
<dbReference type="EMBL" id="MVIC01000006">
    <property type="protein sequence ID" value="ORB16807.1"/>
    <property type="molecule type" value="Genomic_DNA"/>
</dbReference>
<accession>A0A7I7PHY1</accession>
<feature type="chain" id="PRO_5044657908" description="DUF732 domain-containing protein" evidence="1">
    <location>
        <begin position="23"/>
        <end position="109"/>
    </location>
</feature>
<dbReference type="OrthoDB" id="4762356at2"/>
<name>A0A7I7PHY1_9MYCO</name>
<keyword evidence="5" id="KW-1185">Reference proteome</keyword>
<dbReference type="InterPro" id="IPR007969">
    <property type="entry name" value="DUF732"/>
</dbReference>
<evidence type="ECO:0000259" key="2">
    <source>
        <dbReference type="Pfam" id="PF05305"/>
    </source>
</evidence>
<reference evidence="4 5" key="1">
    <citation type="submission" date="2017-02" db="EMBL/GenBank/DDBJ databases">
        <title>The new phylogeny of genus Mycobacterium.</title>
        <authorList>
            <person name="Tortoli E."/>
            <person name="Trovato A."/>
            <person name="Cirillo D.M."/>
        </authorList>
    </citation>
    <scope>NUCLEOTIDE SEQUENCE [LARGE SCALE GENOMIC DNA]</scope>
    <source>
        <strain evidence="4 5">DSM 45145</strain>
    </source>
</reference>
<evidence type="ECO:0000313" key="4">
    <source>
        <dbReference type="EMBL" id="ORB16807.1"/>
    </source>
</evidence>
<gene>
    <name evidence="4" type="ORF">BST37_05815</name>
    <name evidence="3" type="ORF">MNVI_34730</name>
</gene>
<sequence>MRLLLALTSAAVVISCAGFAHADPSGDDAGFLDGLNKAGITYQNRDSAIAAGKGVCQMLDDGKNGMDIVKQLRDANPGFSAHDAANFTMLAAAAYCPTQLNGGGGSNKS</sequence>